<evidence type="ECO:0000256" key="7">
    <source>
        <dbReference type="ARBA" id="ARBA00022723"/>
    </source>
</evidence>
<accession>A0A418NU83</accession>
<evidence type="ECO:0000256" key="1">
    <source>
        <dbReference type="ARBA" id="ARBA00001970"/>
    </source>
</evidence>
<dbReference type="GO" id="GO:0005886">
    <property type="term" value="C:plasma membrane"/>
    <property type="evidence" value="ECO:0007669"/>
    <property type="project" value="UniProtKB-SubCell"/>
</dbReference>
<sequence length="186" mass="20841">MLMTEARRYSAVAMIFHWAIAVLVIWNWRLAENAEHASRAEATAIFADHKAIGITILVLTLGRLVWRLTHKWPPLPSNYAGWERVLARVTHVVFYVLLIGLPLGGWLANSFNGREIEYFGLFTIPALPVGENEGLGETIYDAHKLGGQIIIYLVALHILGALKHTFIDKDGGIFRMLPFGRVGKAR</sequence>
<dbReference type="AlphaFoldDB" id="A0A418NU83"/>
<dbReference type="GO" id="GO:0022904">
    <property type="term" value="P:respiratory electron transport chain"/>
    <property type="evidence" value="ECO:0007669"/>
    <property type="project" value="InterPro"/>
</dbReference>
<reference evidence="15 16" key="1">
    <citation type="submission" date="2018-08" db="EMBL/GenBank/DDBJ databases">
        <title>Erythrobacter zhengii sp.nov., a bacterium isolated from deep-sea sediment.</title>
        <authorList>
            <person name="Fang C."/>
            <person name="Wu Y.-H."/>
            <person name="Sun C."/>
            <person name="Wang H."/>
            <person name="Cheng H."/>
            <person name="Meng F.-X."/>
            <person name="Wang C.-S."/>
            <person name="Xu X.-W."/>
        </authorList>
    </citation>
    <scope>NUCLEOTIDE SEQUENCE [LARGE SCALE GENOMIC DNA]</scope>
    <source>
        <strain evidence="15 16">V18</strain>
    </source>
</reference>
<keyword evidence="5" id="KW-0349">Heme</keyword>
<keyword evidence="9 13" id="KW-1133">Transmembrane helix</keyword>
<evidence type="ECO:0000256" key="6">
    <source>
        <dbReference type="ARBA" id="ARBA00022692"/>
    </source>
</evidence>
<dbReference type="GO" id="GO:0009055">
    <property type="term" value="F:electron transfer activity"/>
    <property type="evidence" value="ECO:0007669"/>
    <property type="project" value="InterPro"/>
</dbReference>
<keyword evidence="8" id="KW-0249">Electron transport</keyword>
<feature type="transmembrane region" description="Helical" evidence="13">
    <location>
        <begin position="89"/>
        <end position="108"/>
    </location>
</feature>
<evidence type="ECO:0000256" key="13">
    <source>
        <dbReference type="SAM" id="Phobius"/>
    </source>
</evidence>
<evidence type="ECO:0000256" key="11">
    <source>
        <dbReference type="ARBA" id="ARBA00023136"/>
    </source>
</evidence>
<comment type="subcellular location">
    <subcellularLocation>
        <location evidence="2">Cell membrane</location>
        <topology evidence="2">Multi-pass membrane protein</topology>
    </subcellularLocation>
</comment>
<evidence type="ECO:0000259" key="14">
    <source>
        <dbReference type="Pfam" id="PF01292"/>
    </source>
</evidence>
<comment type="caution">
    <text evidence="15">The sequence shown here is derived from an EMBL/GenBank/DDBJ whole genome shotgun (WGS) entry which is preliminary data.</text>
</comment>
<keyword evidence="16" id="KW-1185">Reference proteome</keyword>
<dbReference type="EMBL" id="QXFL01000002">
    <property type="protein sequence ID" value="RIV87524.1"/>
    <property type="molecule type" value="Genomic_DNA"/>
</dbReference>
<dbReference type="InterPro" id="IPR016174">
    <property type="entry name" value="Di-haem_cyt_TM"/>
</dbReference>
<keyword evidence="6 13" id="KW-0812">Transmembrane</keyword>
<feature type="domain" description="Cytochrome b561 bacterial/Ni-hydrogenase" evidence="14">
    <location>
        <begin position="8"/>
        <end position="178"/>
    </location>
</feature>
<organism evidence="15 16">
    <name type="scientific">Aurantiacibacter zhengii</name>
    <dbReference type="NCBI Taxonomy" id="2307003"/>
    <lineage>
        <taxon>Bacteria</taxon>
        <taxon>Pseudomonadati</taxon>
        <taxon>Pseudomonadota</taxon>
        <taxon>Alphaproteobacteria</taxon>
        <taxon>Sphingomonadales</taxon>
        <taxon>Erythrobacteraceae</taxon>
        <taxon>Aurantiacibacter</taxon>
    </lineage>
</organism>
<evidence type="ECO:0000256" key="4">
    <source>
        <dbReference type="ARBA" id="ARBA00022475"/>
    </source>
</evidence>
<evidence type="ECO:0000256" key="9">
    <source>
        <dbReference type="ARBA" id="ARBA00022989"/>
    </source>
</evidence>
<keyword evidence="4" id="KW-1003">Cell membrane</keyword>
<dbReference type="InterPro" id="IPR052168">
    <property type="entry name" value="Cytochrome_b561_oxidase"/>
</dbReference>
<evidence type="ECO:0000256" key="12">
    <source>
        <dbReference type="ARBA" id="ARBA00037975"/>
    </source>
</evidence>
<feature type="transmembrane region" description="Helical" evidence="13">
    <location>
        <begin position="51"/>
        <end position="68"/>
    </location>
</feature>
<dbReference type="GO" id="GO:0046872">
    <property type="term" value="F:metal ion binding"/>
    <property type="evidence" value="ECO:0007669"/>
    <property type="project" value="UniProtKB-KW"/>
</dbReference>
<name>A0A418NU83_9SPHN</name>
<keyword evidence="7" id="KW-0479">Metal-binding</keyword>
<evidence type="ECO:0000313" key="16">
    <source>
        <dbReference type="Proteomes" id="UP000286576"/>
    </source>
</evidence>
<dbReference type="InterPro" id="IPR011577">
    <property type="entry name" value="Cyt_b561_bac/Ni-Hgenase"/>
</dbReference>
<evidence type="ECO:0000313" key="15">
    <source>
        <dbReference type="EMBL" id="RIV87524.1"/>
    </source>
</evidence>
<comment type="cofactor">
    <cofactor evidence="1">
        <name>heme b</name>
        <dbReference type="ChEBI" id="CHEBI:60344"/>
    </cofactor>
</comment>
<keyword evidence="10" id="KW-0408">Iron</keyword>
<comment type="similarity">
    <text evidence="12">Belongs to the cytochrome b561 family.</text>
</comment>
<dbReference type="OrthoDB" id="1247465at2"/>
<keyword evidence="3" id="KW-0813">Transport</keyword>
<dbReference type="PANTHER" id="PTHR30529">
    <property type="entry name" value="CYTOCHROME B561"/>
    <property type="match status" value="1"/>
</dbReference>
<keyword evidence="11 13" id="KW-0472">Membrane</keyword>
<evidence type="ECO:0000256" key="5">
    <source>
        <dbReference type="ARBA" id="ARBA00022617"/>
    </source>
</evidence>
<feature type="transmembrane region" description="Helical" evidence="13">
    <location>
        <begin position="149"/>
        <end position="167"/>
    </location>
</feature>
<evidence type="ECO:0000256" key="3">
    <source>
        <dbReference type="ARBA" id="ARBA00022448"/>
    </source>
</evidence>
<dbReference type="PANTHER" id="PTHR30529:SF1">
    <property type="entry name" value="CYTOCHROME B561 HOMOLOG 2"/>
    <property type="match status" value="1"/>
</dbReference>
<evidence type="ECO:0000256" key="8">
    <source>
        <dbReference type="ARBA" id="ARBA00022982"/>
    </source>
</evidence>
<gene>
    <name evidence="15" type="ORF">D2V07_04020</name>
</gene>
<dbReference type="Proteomes" id="UP000286576">
    <property type="component" value="Unassembled WGS sequence"/>
</dbReference>
<feature type="transmembrane region" description="Helical" evidence="13">
    <location>
        <begin position="12"/>
        <end position="31"/>
    </location>
</feature>
<dbReference type="GO" id="GO:0020037">
    <property type="term" value="F:heme binding"/>
    <property type="evidence" value="ECO:0007669"/>
    <property type="project" value="TreeGrafter"/>
</dbReference>
<dbReference type="Pfam" id="PF01292">
    <property type="entry name" value="Ni_hydr_CYTB"/>
    <property type="match status" value="1"/>
</dbReference>
<proteinExistence type="inferred from homology"/>
<protein>
    <submittedName>
        <fullName evidence="15">Cytochrome b</fullName>
    </submittedName>
</protein>
<evidence type="ECO:0000256" key="2">
    <source>
        <dbReference type="ARBA" id="ARBA00004651"/>
    </source>
</evidence>
<dbReference type="SUPFAM" id="SSF81342">
    <property type="entry name" value="Transmembrane di-heme cytochromes"/>
    <property type="match status" value="1"/>
</dbReference>
<evidence type="ECO:0000256" key="10">
    <source>
        <dbReference type="ARBA" id="ARBA00023004"/>
    </source>
</evidence>